<name>A0A150Q5X7_SORCE</name>
<evidence type="ECO:0000313" key="3">
    <source>
        <dbReference type="Proteomes" id="UP000075260"/>
    </source>
</evidence>
<evidence type="ECO:0000256" key="1">
    <source>
        <dbReference type="SAM" id="MobiDB-lite"/>
    </source>
</evidence>
<dbReference type="RefSeq" id="WP_061612194.1">
    <property type="nucleotide sequence ID" value="NZ_JEMA01001008.1"/>
</dbReference>
<protein>
    <submittedName>
        <fullName evidence="2">Uncharacterized protein</fullName>
    </submittedName>
</protein>
<proteinExistence type="predicted"/>
<feature type="compositionally biased region" description="Basic and acidic residues" evidence="1">
    <location>
        <begin position="47"/>
        <end position="56"/>
    </location>
</feature>
<dbReference type="AlphaFoldDB" id="A0A150Q5X7"/>
<feature type="region of interest" description="Disordered" evidence="1">
    <location>
        <begin position="1"/>
        <end position="65"/>
    </location>
</feature>
<dbReference type="EMBL" id="JEMA01001008">
    <property type="protein sequence ID" value="KYF63371.1"/>
    <property type="molecule type" value="Genomic_DNA"/>
</dbReference>
<sequence length="65" mass="7282">MVTRHPRRDQGSRHPVRRRRDRALAGVRVDARRRSAGRGAEPALEELAGRGPERAAARVFASIRS</sequence>
<gene>
    <name evidence="2" type="ORF">BE15_23105</name>
</gene>
<accession>A0A150Q5X7</accession>
<dbReference type="Proteomes" id="UP000075260">
    <property type="component" value="Unassembled WGS sequence"/>
</dbReference>
<reference evidence="2 3" key="1">
    <citation type="submission" date="2014-02" db="EMBL/GenBank/DDBJ databases">
        <title>The small core and large imbalanced accessory genome model reveals a collaborative survival strategy of Sorangium cellulosum strains in nature.</title>
        <authorList>
            <person name="Han K."/>
            <person name="Peng R."/>
            <person name="Blom J."/>
            <person name="Li Y.-Z."/>
        </authorList>
    </citation>
    <scope>NUCLEOTIDE SEQUENCE [LARGE SCALE GENOMIC DNA]</scope>
    <source>
        <strain evidence="2 3">So0008-312</strain>
    </source>
</reference>
<evidence type="ECO:0000313" key="2">
    <source>
        <dbReference type="EMBL" id="KYF63371.1"/>
    </source>
</evidence>
<comment type="caution">
    <text evidence="2">The sequence shown here is derived from an EMBL/GenBank/DDBJ whole genome shotgun (WGS) entry which is preliminary data.</text>
</comment>
<organism evidence="2 3">
    <name type="scientific">Sorangium cellulosum</name>
    <name type="common">Polyangium cellulosum</name>
    <dbReference type="NCBI Taxonomy" id="56"/>
    <lineage>
        <taxon>Bacteria</taxon>
        <taxon>Pseudomonadati</taxon>
        <taxon>Myxococcota</taxon>
        <taxon>Polyangia</taxon>
        <taxon>Polyangiales</taxon>
        <taxon>Polyangiaceae</taxon>
        <taxon>Sorangium</taxon>
    </lineage>
</organism>